<protein>
    <submittedName>
        <fullName evidence="1">Uncharacterized protein</fullName>
    </submittedName>
</protein>
<dbReference type="PANTHER" id="PTHR36166">
    <property type="entry name" value="CHROMOSOME 9, WHOLE GENOME SHOTGUN SEQUENCE"/>
    <property type="match status" value="1"/>
</dbReference>
<proteinExistence type="predicted"/>
<sequence length="146" mass="16599">MQHENIHISTDVIINAPRQIVWQVLSDLEKWPEWTSLMLSAKGTFKKRSQLILEFVSPDGGSIVFERTMFLFEEGKVFGWTGDAFAGLKDFHVFELEDAGNSRTRLIQSDGLHGADIPGVEEIEKQMLEGYKVFNQELKQLVESGI</sequence>
<organism evidence="1 2">
    <name type="scientific">Wandonia haliotis</name>
    <dbReference type="NCBI Taxonomy" id="574963"/>
    <lineage>
        <taxon>Bacteria</taxon>
        <taxon>Pseudomonadati</taxon>
        <taxon>Bacteroidota</taxon>
        <taxon>Flavobacteriia</taxon>
        <taxon>Flavobacteriales</taxon>
        <taxon>Crocinitomicaceae</taxon>
        <taxon>Wandonia</taxon>
    </lineage>
</organism>
<accession>A0ABN1MSI3</accession>
<evidence type="ECO:0000313" key="2">
    <source>
        <dbReference type="Proteomes" id="UP001501126"/>
    </source>
</evidence>
<comment type="caution">
    <text evidence="1">The sequence shown here is derived from an EMBL/GenBank/DDBJ whole genome shotgun (WGS) entry which is preliminary data.</text>
</comment>
<evidence type="ECO:0000313" key="1">
    <source>
        <dbReference type="EMBL" id="GAA0876307.1"/>
    </source>
</evidence>
<dbReference type="InterPro" id="IPR019587">
    <property type="entry name" value="Polyketide_cyclase/dehydratase"/>
</dbReference>
<dbReference type="Gene3D" id="3.30.530.20">
    <property type="match status" value="1"/>
</dbReference>
<dbReference type="Pfam" id="PF10604">
    <property type="entry name" value="Polyketide_cyc2"/>
    <property type="match status" value="1"/>
</dbReference>
<gene>
    <name evidence="1" type="ORF">GCM10009118_27170</name>
</gene>
<dbReference type="Proteomes" id="UP001501126">
    <property type="component" value="Unassembled WGS sequence"/>
</dbReference>
<keyword evidence="2" id="KW-1185">Reference proteome</keyword>
<dbReference type="EMBL" id="BAAAFH010000022">
    <property type="protein sequence ID" value="GAA0876307.1"/>
    <property type="molecule type" value="Genomic_DNA"/>
</dbReference>
<dbReference type="PANTHER" id="PTHR36166:SF1">
    <property type="entry name" value="SRPBCC DOMAIN-CONTAINING PROTEIN"/>
    <property type="match status" value="1"/>
</dbReference>
<reference evidence="1 2" key="1">
    <citation type="journal article" date="2019" name="Int. J. Syst. Evol. Microbiol.">
        <title>The Global Catalogue of Microorganisms (GCM) 10K type strain sequencing project: providing services to taxonomists for standard genome sequencing and annotation.</title>
        <authorList>
            <consortium name="The Broad Institute Genomics Platform"/>
            <consortium name="The Broad Institute Genome Sequencing Center for Infectious Disease"/>
            <person name="Wu L."/>
            <person name="Ma J."/>
        </authorList>
    </citation>
    <scope>NUCLEOTIDE SEQUENCE [LARGE SCALE GENOMIC DNA]</scope>
    <source>
        <strain evidence="1 2">JCM 16083</strain>
    </source>
</reference>
<dbReference type="SUPFAM" id="SSF55961">
    <property type="entry name" value="Bet v1-like"/>
    <property type="match status" value="1"/>
</dbReference>
<name>A0ABN1MSI3_9FLAO</name>
<dbReference type="CDD" id="cd07822">
    <property type="entry name" value="SRPBCC_4"/>
    <property type="match status" value="1"/>
</dbReference>
<dbReference type="RefSeq" id="WP_343788857.1">
    <property type="nucleotide sequence ID" value="NZ_BAAAFH010000022.1"/>
</dbReference>
<dbReference type="InterPro" id="IPR023393">
    <property type="entry name" value="START-like_dom_sf"/>
</dbReference>